<reference evidence="1 2" key="1">
    <citation type="journal article" date="2018" name="Mol. Biol. Evol.">
        <title>Broad Genomic Sampling Reveals a Smut Pathogenic Ancestry of the Fungal Clade Ustilaginomycotina.</title>
        <authorList>
            <person name="Kijpornyongpan T."/>
            <person name="Mondo S.J."/>
            <person name="Barry K."/>
            <person name="Sandor L."/>
            <person name="Lee J."/>
            <person name="Lipzen A."/>
            <person name="Pangilinan J."/>
            <person name="LaButti K."/>
            <person name="Hainaut M."/>
            <person name="Henrissat B."/>
            <person name="Grigoriev I.V."/>
            <person name="Spatafora J.W."/>
            <person name="Aime M.C."/>
        </authorList>
    </citation>
    <scope>NUCLEOTIDE SEQUENCE [LARGE SCALE GENOMIC DNA]</scope>
    <source>
        <strain evidence="1 2">SA 807</strain>
    </source>
</reference>
<keyword evidence="2" id="KW-1185">Reference proteome</keyword>
<name>A0ACD0P805_9BASI</name>
<dbReference type="Proteomes" id="UP000245626">
    <property type="component" value="Unassembled WGS sequence"/>
</dbReference>
<organism evidence="1 2">
    <name type="scientific">Violaceomyces palustris</name>
    <dbReference type="NCBI Taxonomy" id="1673888"/>
    <lineage>
        <taxon>Eukaryota</taxon>
        <taxon>Fungi</taxon>
        <taxon>Dikarya</taxon>
        <taxon>Basidiomycota</taxon>
        <taxon>Ustilaginomycotina</taxon>
        <taxon>Ustilaginomycetes</taxon>
        <taxon>Violaceomycetales</taxon>
        <taxon>Violaceomycetaceae</taxon>
        <taxon>Violaceomyces</taxon>
    </lineage>
</organism>
<gene>
    <name evidence="1" type="ORF">IE53DRAFT_337541</name>
</gene>
<evidence type="ECO:0000313" key="1">
    <source>
        <dbReference type="EMBL" id="PWN54176.1"/>
    </source>
</evidence>
<dbReference type="EMBL" id="KZ819693">
    <property type="protein sequence ID" value="PWN54176.1"/>
    <property type="molecule type" value="Genomic_DNA"/>
</dbReference>
<proteinExistence type="predicted"/>
<accession>A0ACD0P805</accession>
<protein>
    <submittedName>
        <fullName evidence="1">Uncharacterized protein</fullName>
    </submittedName>
</protein>
<sequence length="1766" mass="188071">MTSSNQLLDLLAGASNRLTSPPTSPSPITKTDPAANNGVSKDARSLPSSQSFNSFQHLFDNASQPKQQATPPINFQFSSQGSDSSKPLDANALLAQFMGGANPGVPSTSSLTTNQLASSRSQPELSTQLGFVSERAPPKVTPQDVSRKADSSQREQQNGSGSKATMFDFISPFDVLEKGRDGRVEALGSQATVSESLPAATEPQEAARNGTGATFGDYQAASQSIANLLGKLSASAAKVDSTSPPPLWKDENPSVVTSANKAAQASLGNKDDQRQAPSLPPAPRTLDASKKLLFASQHAAALHSSSGNAFEDPKSSGLSILSPSRSSSAPRVATLDLLSHQPGGPSSLYPAKLENTPVAILASDFSFRACASAGGLFSSPGLASLGSGIICYPMSKGKIRIIDTKAGSRLLLQSPTKVAIRSMAAFKSPPGSPKVSTYLLAALTEKSKESGRESLVIWRIPHRLEGGDEESTVLTQIEGEASENPQLNRFSSLAWHPTDSNHLAISTSSEEVIILNLRAVSASSNPASKLISEAQARAVSDRVVGAKEEHLSALAFSPDGSLLATLTTRSITANSWSLRFSRSSNPGAAGWSGLTIPVSAPIQEALVVSHLTILGHGEGSQGGPRGVLVGFQQNTLLGLFDIAGQCWKSLWNFTASSEQGHFNLVAYDDIASTVIIASSLRSSLFFLNLGFDTLPPLKDNLTPIRDSVALPARLKEGSLPWTIRCSNTLKECPVPEPCINFCIPERSNSQQMGDTVTIFASNPAGSHILHIPRDAIGSNPSATSPSISPLPATSVSSSLLASNEAKVASAESTLEPTRISQSGGLLNNSTTSPAGIETPATLSDASESKKSKKAKAKKGATSKSSEPPTAEPTLTDKLTTGTVVAKPSGLPRENGVKDAEAQIEEKSGDLGTSVRELGTGGKVSIPNASSPPFTSDIQSALSAMESRISGQLQTFGSSIRSVDSTDSRISSAELQSLARHMVIEMNTTLFPYLNQSVKESANEKIAKGIQEGVTKTLPVELKSMLLQPDITDHVAKNITKAIVPTVQRTAVEVVSKVLAPHFEDVIMDLCDRMTGTIKSEITAVRKSIEPIQAPRDSPLSNESDAAVKDMAAKMNDMLVQLQQLTKANQLLEDQIKTLSSSNRAIDPSQTEHVQSSVSSFGSFSGSGITAGGLACRSTDSSNSTPTPTPRRKRDKEVQQVPLSLTHASTPKEPHKSKAILPETVAVVGAGPVGCLVALALAERGCKVDIYESRPDPRTSEAIAKASQRSINLAISTRGLTGLSSVTLGLTDSDGNARDLADIVLEEAVPMRARMIHTAKDAKSGNVKLMSQLYGPKGECINSVDRSRLNNLLLDRAVEHKDIKVHFECRLQQIDFDADSRRANGHGPALLEADLGSQPKSKKGLASSPYGGPVKLTFDSISKGGGKNSVAKWAGLVVGCDGAHSAVRTAMGTVVRMGYSHEYIDNGYVELSIPPRTPLGAGARLRGDGEGVRLSGRQGGHDAFHMDPGHLHIWPRHEFMLIALPNRDGSFTCTLFAPFNIFKEHLSTREGILDFFNSHFSDAVPLIGEEALVNDLLSRRPSPLGSVKCKPYHYKDRAILIGDAAHAILPFYGQGLNCGFEDVRVLMEIVDSCAEKGQRLEDALETYTNTRHPDLMSINQLALANYEEMASRVVRRSYLWRKRLDSILMSILPSSLWSSLYSMVTFSNLGYAKVLERERRQSALVQRGVWSLGLGSTVGLGLALFRYEKVWRGWMTSLAREVARISN</sequence>
<evidence type="ECO:0000313" key="2">
    <source>
        <dbReference type="Proteomes" id="UP000245626"/>
    </source>
</evidence>